<reference evidence="3" key="1">
    <citation type="submission" date="2015-12" db="EMBL/GenBank/DDBJ databases">
        <title>Update maize B73 reference genome by single molecule sequencing technologies.</title>
        <authorList>
            <consortium name="Maize Genome Sequencing Project"/>
            <person name="Ware D."/>
        </authorList>
    </citation>
    <scope>NUCLEOTIDE SEQUENCE [LARGE SCALE GENOMIC DNA]</scope>
    <source>
        <strain evidence="3">cv. B73</strain>
    </source>
</reference>
<evidence type="ECO:0000313" key="3">
    <source>
        <dbReference type="Proteomes" id="UP000007305"/>
    </source>
</evidence>
<dbReference type="Proteomes" id="UP000007305">
    <property type="component" value="Chromosome 2"/>
</dbReference>
<dbReference type="InParanoid" id="A0A804MGG0"/>
<dbReference type="AlphaFoldDB" id="A0A804MGG0"/>
<proteinExistence type="predicted"/>
<keyword evidence="3" id="KW-1185">Reference proteome</keyword>
<reference evidence="2" key="3">
    <citation type="submission" date="2021-05" db="UniProtKB">
        <authorList>
            <consortium name="EnsemblPlants"/>
        </authorList>
    </citation>
    <scope>IDENTIFICATION</scope>
    <source>
        <strain evidence="2">cv. B73</strain>
    </source>
</reference>
<protein>
    <submittedName>
        <fullName evidence="2">Uncharacterized protein</fullName>
    </submittedName>
</protein>
<organism evidence="2 3">
    <name type="scientific">Zea mays</name>
    <name type="common">Maize</name>
    <dbReference type="NCBI Taxonomy" id="4577"/>
    <lineage>
        <taxon>Eukaryota</taxon>
        <taxon>Viridiplantae</taxon>
        <taxon>Streptophyta</taxon>
        <taxon>Embryophyta</taxon>
        <taxon>Tracheophyta</taxon>
        <taxon>Spermatophyta</taxon>
        <taxon>Magnoliopsida</taxon>
        <taxon>Liliopsida</taxon>
        <taxon>Poales</taxon>
        <taxon>Poaceae</taxon>
        <taxon>PACMAD clade</taxon>
        <taxon>Panicoideae</taxon>
        <taxon>Andropogonodae</taxon>
        <taxon>Andropogoneae</taxon>
        <taxon>Tripsacinae</taxon>
        <taxon>Zea</taxon>
    </lineage>
</organism>
<dbReference type="EnsemblPlants" id="Zm00001eb083690_T001">
    <property type="protein sequence ID" value="Zm00001eb083690_P001"/>
    <property type="gene ID" value="Zm00001eb083690"/>
</dbReference>
<dbReference type="Gramene" id="Zm00001eb083690_T001">
    <property type="protein sequence ID" value="Zm00001eb083690_P001"/>
    <property type="gene ID" value="Zm00001eb083690"/>
</dbReference>
<name>A0A804MGG0_MAIZE</name>
<reference evidence="2" key="2">
    <citation type="submission" date="2019-07" db="EMBL/GenBank/DDBJ databases">
        <authorList>
            <person name="Seetharam A."/>
            <person name="Woodhouse M."/>
            <person name="Cannon E."/>
        </authorList>
    </citation>
    <scope>NUCLEOTIDE SEQUENCE [LARGE SCALE GENOMIC DNA]</scope>
    <source>
        <strain evidence="2">cv. B73</strain>
    </source>
</reference>
<sequence length="164" mass="18050">MQVILPFLSRFLLIRGFLADTRLPRVKPAAAQGSFHMHSMHHLPSNPSVATTYNKKQEGAFLHCLFRGMETRSVLVENAGRLAREAPARPETVEAEAAMLSVGGSVVRQLRLLQRIMDAQAGLRLICGCAARRASPSWFCGAEARRETPRIVVGARLVWITCSG</sequence>
<feature type="signal peptide" evidence="1">
    <location>
        <begin position="1"/>
        <end position="19"/>
    </location>
</feature>
<evidence type="ECO:0000256" key="1">
    <source>
        <dbReference type="SAM" id="SignalP"/>
    </source>
</evidence>
<keyword evidence="1" id="KW-0732">Signal</keyword>
<feature type="chain" id="PRO_5032432530" evidence="1">
    <location>
        <begin position="20"/>
        <end position="164"/>
    </location>
</feature>
<accession>A0A804MGG0</accession>
<evidence type="ECO:0000313" key="2">
    <source>
        <dbReference type="EnsemblPlants" id="Zm00001eb083690_P001"/>
    </source>
</evidence>